<evidence type="ECO:0000256" key="8">
    <source>
        <dbReference type="ARBA" id="ARBA00022532"/>
    </source>
</evidence>
<dbReference type="NCBIfam" id="TIGR02968">
    <property type="entry name" value="succ_dehyd_anc"/>
    <property type="match status" value="1"/>
</dbReference>
<gene>
    <name evidence="17" type="primary">sdhD</name>
    <name evidence="17" type="ORF">GCM10011498_32440</name>
</gene>
<dbReference type="GO" id="GO:0006099">
    <property type="term" value="P:tricarboxylic acid cycle"/>
    <property type="evidence" value="ECO:0007669"/>
    <property type="project" value="UniProtKB-KW"/>
</dbReference>
<keyword evidence="12" id="KW-0249">Electron transport</keyword>
<name>A0A916R2A7_9RHOB</name>
<keyword evidence="11" id="KW-0479">Metal-binding</keyword>
<reference evidence="17" key="1">
    <citation type="journal article" date="2014" name="Int. J. Syst. Evol. Microbiol.">
        <title>Complete genome sequence of Corynebacterium casei LMG S-19264T (=DSM 44701T), isolated from a smear-ripened cheese.</title>
        <authorList>
            <consortium name="US DOE Joint Genome Institute (JGI-PGF)"/>
            <person name="Walter F."/>
            <person name="Albersmeier A."/>
            <person name="Kalinowski J."/>
            <person name="Ruckert C."/>
        </authorList>
    </citation>
    <scope>NUCLEOTIDE SEQUENCE</scope>
    <source>
        <strain evidence="17">CGMCC 1.15880</strain>
    </source>
</reference>
<evidence type="ECO:0000256" key="12">
    <source>
        <dbReference type="ARBA" id="ARBA00022982"/>
    </source>
</evidence>
<dbReference type="SUPFAM" id="SSF81343">
    <property type="entry name" value="Fumarate reductase respiratory complex transmembrane subunits"/>
    <property type="match status" value="1"/>
</dbReference>
<dbReference type="EMBL" id="BMKA01000005">
    <property type="protein sequence ID" value="GGA28801.1"/>
    <property type="molecule type" value="Genomic_DNA"/>
</dbReference>
<evidence type="ECO:0000256" key="10">
    <source>
        <dbReference type="ARBA" id="ARBA00022692"/>
    </source>
</evidence>
<dbReference type="AlphaFoldDB" id="A0A916R2A7"/>
<keyword evidence="15 16" id="KW-0472">Membrane</keyword>
<comment type="subunit">
    <text evidence="5">Part of an enzyme complex containing four subunits: a flavoprotein, an iron-sulfur protein, plus two membrane-anchoring proteins, SdhC and SdhD.</text>
</comment>
<dbReference type="CDD" id="cd03495">
    <property type="entry name" value="SQR_TypeC_SdhD_like"/>
    <property type="match status" value="1"/>
</dbReference>
<comment type="subcellular location">
    <subcellularLocation>
        <location evidence="3">Membrane</location>
        <topology evidence="3">Multi-pass membrane protein</topology>
    </subcellularLocation>
</comment>
<proteinExistence type="predicted"/>
<evidence type="ECO:0000256" key="6">
    <source>
        <dbReference type="ARBA" id="ARBA00019425"/>
    </source>
</evidence>
<keyword evidence="7" id="KW-0813">Transport</keyword>
<evidence type="ECO:0000313" key="18">
    <source>
        <dbReference type="Proteomes" id="UP000628017"/>
    </source>
</evidence>
<comment type="caution">
    <text evidence="17">The sequence shown here is derived from an EMBL/GenBank/DDBJ whole genome shotgun (WGS) entry which is preliminary data.</text>
</comment>
<evidence type="ECO:0000256" key="1">
    <source>
        <dbReference type="ARBA" id="ARBA00001971"/>
    </source>
</evidence>
<keyword evidence="18" id="KW-1185">Reference proteome</keyword>
<comment type="function">
    <text evidence="2">Membrane-anchoring subunit of succinate dehydrogenase (SDH).</text>
</comment>
<accession>A0A916R2A7</accession>
<evidence type="ECO:0000256" key="14">
    <source>
        <dbReference type="ARBA" id="ARBA00023004"/>
    </source>
</evidence>
<dbReference type="InterPro" id="IPR034804">
    <property type="entry name" value="SQR/QFR_C/D"/>
</dbReference>
<dbReference type="InterPro" id="IPR000701">
    <property type="entry name" value="SuccDH_FuR_B_TM-su"/>
</dbReference>
<evidence type="ECO:0000256" key="15">
    <source>
        <dbReference type="ARBA" id="ARBA00023136"/>
    </source>
</evidence>
<evidence type="ECO:0000256" key="5">
    <source>
        <dbReference type="ARBA" id="ARBA00011558"/>
    </source>
</evidence>
<evidence type="ECO:0000256" key="2">
    <source>
        <dbReference type="ARBA" id="ARBA00004050"/>
    </source>
</evidence>
<dbReference type="Gene3D" id="1.20.1300.10">
    <property type="entry name" value="Fumarate reductase/succinate dehydrogenase, transmembrane subunit"/>
    <property type="match status" value="1"/>
</dbReference>
<feature type="transmembrane region" description="Helical" evidence="16">
    <location>
        <begin position="96"/>
        <end position="120"/>
    </location>
</feature>
<protein>
    <recommendedName>
        <fullName evidence="6">Succinate dehydrogenase hydrophobic membrane anchor subunit</fullName>
    </recommendedName>
</protein>
<sequence length="126" mass="13372">MSYKTDLGRVIGLGTANEGVHEWFSGRVLSVALVPLAVLFLWIVGSLIGEEHSTVVAAFQNPFKAIVVILFLLVAFKHLADGAKEILLDYVHGKATLAISLVATRLICYFLGAAGAFAVAKIAFAG</sequence>
<evidence type="ECO:0000256" key="3">
    <source>
        <dbReference type="ARBA" id="ARBA00004141"/>
    </source>
</evidence>
<keyword evidence="10 16" id="KW-0812">Transmembrane</keyword>
<reference evidence="17" key="2">
    <citation type="submission" date="2020-09" db="EMBL/GenBank/DDBJ databases">
        <authorList>
            <person name="Sun Q."/>
            <person name="Zhou Y."/>
        </authorList>
    </citation>
    <scope>NUCLEOTIDE SEQUENCE</scope>
    <source>
        <strain evidence="17">CGMCC 1.15880</strain>
    </source>
</reference>
<dbReference type="GO" id="GO:0016020">
    <property type="term" value="C:membrane"/>
    <property type="evidence" value="ECO:0007669"/>
    <property type="project" value="UniProtKB-SubCell"/>
</dbReference>
<evidence type="ECO:0000256" key="16">
    <source>
        <dbReference type="SAM" id="Phobius"/>
    </source>
</evidence>
<dbReference type="Proteomes" id="UP000628017">
    <property type="component" value="Unassembled WGS sequence"/>
</dbReference>
<keyword evidence="14" id="KW-0408">Iron</keyword>
<evidence type="ECO:0000256" key="9">
    <source>
        <dbReference type="ARBA" id="ARBA00022617"/>
    </source>
</evidence>
<evidence type="ECO:0000256" key="4">
    <source>
        <dbReference type="ARBA" id="ARBA00005163"/>
    </source>
</evidence>
<dbReference type="GO" id="GO:0046872">
    <property type="term" value="F:metal ion binding"/>
    <property type="evidence" value="ECO:0007669"/>
    <property type="project" value="UniProtKB-KW"/>
</dbReference>
<evidence type="ECO:0000256" key="11">
    <source>
        <dbReference type="ARBA" id="ARBA00022723"/>
    </source>
</evidence>
<keyword evidence="8" id="KW-0816">Tricarboxylic acid cycle</keyword>
<evidence type="ECO:0000256" key="13">
    <source>
        <dbReference type="ARBA" id="ARBA00022989"/>
    </source>
</evidence>
<feature type="transmembrane region" description="Helical" evidence="16">
    <location>
        <begin position="28"/>
        <end position="48"/>
    </location>
</feature>
<comment type="pathway">
    <text evidence="4">Carbohydrate metabolism; tricarboxylic acid cycle.</text>
</comment>
<dbReference type="GO" id="GO:0020037">
    <property type="term" value="F:heme binding"/>
    <property type="evidence" value="ECO:0007669"/>
    <property type="project" value="InterPro"/>
</dbReference>
<evidence type="ECO:0000256" key="7">
    <source>
        <dbReference type="ARBA" id="ARBA00022448"/>
    </source>
</evidence>
<dbReference type="Pfam" id="PF01127">
    <property type="entry name" value="Sdh_cyt"/>
    <property type="match status" value="1"/>
</dbReference>
<keyword evidence="9" id="KW-0349">Heme</keyword>
<organism evidence="17 18">
    <name type="scientific">Neptunicoccus cionae</name>
    <dbReference type="NCBI Taxonomy" id="2035344"/>
    <lineage>
        <taxon>Bacteria</taxon>
        <taxon>Pseudomonadati</taxon>
        <taxon>Pseudomonadota</taxon>
        <taxon>Alphaproteobacteria</taxon>
        <taxon>Rhodobacterales</taxon>
        <taxon>Paracoccaceae</taxon>
        <taxon>Neptunicoccus</taxon>
    </lineage>
</organism>
<keyword evidence="13 16" id="KW-1133">Transmembrane helix</keyword>
<evidence type="ECO:0000313" key="17">
    <source>
        <dbReference type="EMBL" id="GGA28801.1"/>
    </source>
</evidence>
<dbReference type="InterPro" id="IPR014312">
    <property type="entry name" value="Succ_DH_anchor"/>
</dbReference>
<feature type="transmembrane region" description="Helical" evidence="16">
    <location>
        <begin position="55"/>
        <end position="76"/>
    </location>
</feature>
<comment type="cofactor">
    <cofactor evidence="1">
        <name>heme</name>
        <dbReference type="ChEBI" id="CHEBI:30413"/>
    </cofactor>
</comment>
<dbReference type="RefSeq" id="WP_188677807.1">
    <property type="nucleotide sequence ID" value="NZ_BMKA01000005.1"/>
</dbReference>